<reference evidence="4" key="1">
    <citation type="submission" date="2024-07" db="EMBL/GenBank/DDBJ databases">
        <title>Two chromosome-level genome assemblies of Korean endemic species Abeliophyllum distichum and Forsythia ovata (Oleaceae).</title>
        <authorList>
            <person name="Jang H."/>
        </authorList>
    </citation>
    <scope>NUCLEOTIDE SEQUENCE [LARGE SCALE GENOMIC DNA]</scope>
</reference>
<feature type="region of interest" description="Disordered" evidence="1">
    <location>
        <begin position="55"/>
        <end position="102"/>
    </location>
</feature>
<dbReference type="Proteomes" id="UP001604336">
    <property type="component" value="Unassembled WGS sequence"/>
</dbReference>
<dbReference type="AlphaFoldDB" id="A0ABD1TFA4"/>
<evidence type="ECO:0000313" key="4">
    <source>
        <dbReference type="Proteomes" id="UP001604336"/>
    </source>
</evidence>
<sequence>MGKKNRGHSFAKIGTLPVPKPVGSHLPVAESSTSLDQSVSKEFWDGLCKESPVPALNTQEKQLDSSSFPALPSKSASVTESRTLGESDTDSDSSSQKPKTNSWLFGEVNNTKKSGKAPWINLFKDNRAFGEGLKLQTFKIDSEVLTLEESDLDNVELSWGYCLVGYFAGRFPGKTALLKLCDSWNIQYKYYPHESGWLIFKFRNEEDRMSVLNGGPYFVFGRPLMLKIMPHCFGFDDNEISNMPVWITLPGLPLACWNPTALGKIASMVGKPVTTDKLTVSKERLSYARVLVEVDASLPLTRRIHLNLPTGLRYQPIFYEHEPKFCNSCKMFGHSTSSCGSKTIGPEESNIEAQTVNEPAPVHAKNLDTSIKNIATISDNPGDQRPSSDDNQNQGINGKIVAHNQLEEQSCEPHEEEFTVVSRNKNHSNNSKGKHVSNQILSSSAQSHQGIQGSRTCKQKNTLAEKRPSSSSIDKKKGPTLQISS</sequence>
<evidence type="ECO:0000313" key="3">
    <source>
        <dbReference type="EMBL" id="KAL2511218.1"/>
    </source>
</evidence>
<dbReference type="Pfam" id="PF14111">
    <property type="entry name" value="DUF4283"/>
    <property type="match status" value="1"/>
</dbReference>
<feature type="compositionally biased region" description="Polar residues" evidence="1">
    <location>
        <begin position="439"/>
        <end position="462"/>
    </location>
</feature>
<feature type="compositionally biased region" description="Basic and acidic residues" evidence="1">
    <location>
        <begin position="463"/>
        <end position="477"/>
    </location>
</feature>
<gene>
    <name evidence="3" type="ORF">Adt_16818</name>
</gene>
<feature type="region of interest" description="Disordered" evidence="1">
    <location>
        <begin position="375"/>
        <end position="396"/>
    </location>
</feature>
<feature type="region of interest" description="Disordered" evidence="1">
    <location>
        <begin position="1"/>
        <end position="35"/>
    </location>
</feature>
<proteinExistence type="predicted"/>
<evidence type="ECO:0000259" key="2">
    <source>
        <dbReference type="Pfam" id="PF14111"/>
    </source>
</evidence>
<protein>
    <recommendedName>
        <fullName evidence="2">DUF4283 domain-containing protein</fullName>
    </recommendedName>
</protein>
<dbReference type="InterPro" id="IPR040256">
    <property type="entry name" value="At4g02000-like"/>
</dbReference>
<keyword evidence="4" id="KW-1185">Reference proteome</keyword>
<organism evidence="3 4">
    <name type="scientific">Abeliophyllum distichum</name>
    <dbReference type="NCBI Taxonomy" id="126358"/>
    <lineage>
        <taxon>Eukaryota</taxon>
        <taxon>Viridiplantae</taxon>
        <taxon>Streptophyta</taxon>
        <taxon>Embryophyta</taxon>
        <taxon>Tracheophyta</taxon>
        <taxon>Spermatophyta</taxon>
        <taxon>Magnoliopsida</taxon>
        <taxon>eudicotyledons</taxon>
        <taxon>Gunneridae</taxon>
        <taxon>Pentapetalae</taxon>
        <taxon>asterids</taxon>
        <taxon>lamiids</taxon>
        <taxon>Lamiales</taxon>
        <taxon>Oleaceae</taxon>
        <taxon>Forsythieae</taxon>
        <taxon>Abeliophyllum</taxon>
    </lineage>
</organism>
<accession>A0ABD1TFA4</accession>
<dbReference type="EMBL" id="JBFOLK010000005">
    <property type="protein sequence ID" value="KAL2511218.1"/>
    <property type="molecule type" value="Genomic_DNA"/>
</dbReference>
<dbReference type="PANTHER" id="PTHR31286">
    <property type="entry name" value="GLYCINE-RICH CELL WALL STRUCTURAL PROTEIN 1.8-LIKE"/>
    <property type="match status" value="1"/>
</dbReference>
<evidence type="ECO:0000256" key="1">
    <source>
        <dbReference type="SAM" id="MobiDB-lite"/>
    </source>
</evidence>
<dbReference type="PANTHER" id="PTHR31286:SF168">
    <property type="entry name" value="DUF4283 DOMAIN-CONTAINING PROTEIN"/>
    <property type="match status" value="1"/>
</dbReference>
<feature type="domain" description="DUF4283" evidence="2">
    <location>
        <begin position="157"/>
        <end position="235"/>
    </location>
</feature>
<feature type="region of interest" description="Disordered" evidence="1">
    <location>
        <begin position="409"/>
        <end position="485"/>
    </location>
</feature>
<feature type="compositionally biased region" description="Polar residues" evidence="1">
    <location>
        <begin position="56"/>
        <end position="102"/>
    </location>
</feature>
<comment type="caution">
    <text evidence="3">The sequence shown here is derived from an EMBL/GenBank/DDBJ whole genome shotgun (WGS) entry which is preliminary data.</text>
</comment>
<feature type="compositionally biased region" description="Low complexity" evidence="1">
    <location>
        <begin position="420"/>
        <end position="431"/>
    </location>
</feature>
<name>A0ABD1TFA4_9LAMI</name>
<dbReference type="InterPro" id="IPR025558">
    <property type="entry name" value="DUF4283"/>
</dbReference>